<dbReference type="GO" id="GO:0005548">
    <property type="term" value="F:phospholipid transporter activity"/>
    <property type="evidence" value="ECO:0007669"/>
    <property type="project" value="TreeGrafter"/>
</dbReference>
<keyword evidence="1" id="KW-0812">Transmembrane</keyword>
<name>A0A940DRD5_9BACT</name>
<keyword evidence="1" id="KW-1133">Transmembrane helix</keyword>
<organism evidence="2 3">
    <name type="scientific">Candidatus Cryptobacteroides gallistercoris</name>
    <dbReference type="NCBI Taxonomy" id="2840765"/>
    <lineage>
        <taxon>Bacteria</taxon>
        <taxon>Pseudomonadati</taxon>
        <taxon>Bacteroidota</taxon>
        <taxon>Bacteroidia</taxon>
        <taxon>Bacteroidales</taxon>
        <taxon>Candidatus Cryptobacteroides</taxon>
    </lineage>
</organism>
<dbReference type="EMBL" id="JADIMJ010000089">
    <property type="protein sequence ID" value="MBO8454262.1"/>
    <property type="molecule type" value="Genomic_DNA"/>
</dbReference>
<dbReference type="PANTHER" id="PTHR30188:SF4">
    <property type="entry name" value="PROTEIN TRIGALACTOSYLDIACYLGLYCEROL 1, CHLOROPLASTIC"/>
    <property type="match status" value="1"/>
</dbReference>
<dbReference type="AlphaFoldDB" id="A0A940DRD5"/>
<dbReference type="Pfam" id="PF02405">
    <property type="entry name" value="MlaE"/>
    <property type="match status" value="1"/>
</dbReference>
<dbReference type="InterPro" id="IPR030802">
    <property type="entry name" value="Permease_MalE"/>
</dbReference>
<dbReference type="GO" id="GO:0043190">
    <property type="term" value="C:ATP-binding cassette (ABC) transporter complex"/>
    <property type="evidence" value="ECO:0007669"/>
    <property type="project" value="InterPro"/>
</dbReference>
<feature type="transmembrane region" description="Helical" evidence="1">
    <location>
        <begin position="143"/>
        <end position="164"/>
    </location>
</feature>
<protein>
    <submittedName>
        <fullName evidence="2">ABC transporter permease</fullName>
    </submittedName>
</protein>
<dbReference type="Proteomes" id="UP000771749">
    <property type="component" value="Unassembled WGS sequence"/>
</dbReference>
<evidence type="ECO:0000256" key="1">
    <source>
        <dbReference type="SAM" id="Phobius"/>
    </source>
</evidence>
<accession>A0A940DRD5</accession>
<comment type="caution">
    <text evidence="2">The sequence shown here is derived from an EMBL/GenBank/DDBJ whole genome shotgun (WGS) entry which is preliminary data.</text>
</comment>
<reference evidence="2" key="1">
    <citation type="submission" date="2020-10" db="EMBL/GenBank/DDBJ databases">
        <authorList>
            <person name="Gilroy R."/>
        </authorList>
    </citation>
    <scope>NUCLEOTIDE SEQUENCE</scope>
    <source>
        <strain evidence="2">F1-3629</strain>
    </source>
</reference>
<feature type="transmembrane region" description="Helical" evidence="1">
    <location>
        <begin position="185"/>
        <end position="208"/>
    </location>
</feature>
<dbReference type="PANTHER" id="PTHR30188">
    <property type="entry name" value="ABC TRANSPORTER PERMEASE PROTEIN-RELATED"/>
    <property type="match status" value="1"/>
</dbReference>
<feature type="transmembrane region" description="Helical" evidence="1">
    <location>
        <begin position="40"/>
        <end position="64"/>
    </location>
</feature>
<gene>
    <name evidence="2" type="ORF">IAC07_06020</name>
</gene>
<feature type="transmembrane region" description="Helical" evidence="1">
    <location>
        <begin position="228"/>
        <end position="247"/>
    </location>
</feature>
<evidence type="ECO:0000313" key="2">
    <source>
        <dbReference type="EMBL" id="MBO8454262.1"/>
    </source>
</evidence>
<proteinExistence type="predicted"/>
<evidence type="ECO:0000313" key="3">
    <source>
        <dbReference type="Proteomes" id="UP000771749"/>
    </source>
</evidence>
<sequence length="248" mass="27353">MIRRFLESVGSYFLFLRMVFRKPEKWRIFWKQFVIETDKLILSSILIVGVISLFIGGVLVIQTASNMSNPMLDRMLVGYMVRETLVLEFCSTVVALILAGKMGSNIASEIGSMRISGQIDAMDMMGVNSAGFLVLPKVMSATLLSPLLMMFSFVLGLLGGWGVVEMTEIIPASKYITGIKYAYNGFYVVYSGFKMALFCFLISSISAFNGYYAQGGSLGVGASSTRSIVVTSILILLFDLIVTQLMLY</sequence>
<keyword evidence="1" id="KW-0472">Membrane</keyword>
<reference evidence="2" key="2">
    <citation type="journal article" date="2021" name="PeerJ">
        <title>Extensive microbial diversity within the chicken gut microbiome revealed by metagenomics and culture.</title>
        <authorList>
            <person name="Gilroy R."/>
            <person name="Ravi A."/>
            <person name="Getino M."/>
            <person name="Pursley I."/>
            <person name="Horton D.L."/>
            <person name="Alikhan N.F."/>
            <person name="Baker D."/>
            <person name="Gharbi K."/>
            <person name="Hall N."/>
            <person name="Watson M."/>
            <person name="Adriaenssens E.M."/>
            <person name="Foster-Nyarko E."/>
            <person name="Jarju S."/>
            <person name="Secka A."/>
            <person name="Antonio M."/>
            <person name="Oren A."/>
            <person name="Chaudhuri R.R."/>
            <person name="La Ragione R."/>
            <person name="Hildebrand F."/>
            <person name="Pallen M.J."/>
        </authorList>
    </citation>
    <scope>NUCLEOTIDE SEQUENCE</scope>
    <source>
        <strain evidence="2">F1-3629</strain>
    </source>
</reference>